<sequence length="105" mass="12324">MEIVVSCMGEVDTNMEMRLPAKIRVDYTSWRHRRQLFRESSSNVDEDDLIVSGKKDLKEFLNALIKVKNRNPILKQKDAKLSSTTMITTKKKKNMLLFFYVVVRL</sequence>
<proteinExistence type="predicted"/>
<accession>A0A9Q0H6S0</accession>
<protein>
    <submittedName>
        <fullName evidence="1">Uncharacterized protein</fullName>
    </submittedName>
</protein>
<dbReference type="EMBL" id="JAMYWD010000009">
    <property type="protein sequence ID" value="KAJ4960269.1"/>
    <property type="molecule type" value="Genomic_DNA"/>
</dbReference>
<evidence type="ECO:0000313" key="2">
    <source>
        <dbReference type="Proteomes" id="UP001141806"/>
    </source>
</evidence>
<gene>
    <name evidence="1" type="ORF">NE237_020179</name>
</gene>
<comment type="caution">
    <text evidence="1">The sequence shown here is derived from an EMBL/GenBank/DDBJ whole genome shotgun (WGS) entry which is preliminary data.</text>
</comment>
<evidence type="ECO:0000313" key="1">
    <source>
        <dbReference type="EMBL" id="KAJ4960269.1"/>
    </source>
</evidence>
<keyword evidence="2" id="KW-1185">Reference proteome</keyword>
<dbReference type="Proteomes" id="UP001141806">
    <property type="component" value="Unassembled WGS sequence"/>
</dbReference>
<dbReference type="OrthoDB" id="10252032at2759"/>
<dbReference type="AlphaFoldDB" id="A0A9Q0H6S0"/>
<reference evidence="1" key="1">
    <citation type="journal article" date="2023" name="Plant J.">
        <title>The genome of the king protea, Protea cynaroides.</title>
        <authorList>
            <person name="Chang J."/>
            <person name="Duong T.A."/>
            <person name="Schoeman C."/>
            <person name="Ma X."/>
            <person name="Roodt D."/>
            <person name="Barker N."/>
            <person name="Li Z."/>
            <person name="Van de Peer Y."/>
            <person name="Mizrachi E."/>
        </authorList>
    </citation>
    <scope>NUCLEOTIDE SEQUENCE</scope>
    <source>
        <tissue evidence="1">Young leaves</tissue>
    </source>
</reference>
<organism evidence="1 2">
    <name type="scientific">Protea cynaroides</name>
    <dbReference type="NCBI Taxonomy" id="273540"/>
    <lineage>
        <taxon>Eukaryota</taxon>
        <taxon>Viridiplantae</taxon>
        <taxon>Streptophyta</taxon>
        <taxon>Embryophyta</taxon>
        <taxon>Tracheophyta</taxon>
        <taxon>Spermatophyta</taxon>
        <taxon>Magnoliopsida</taxon>
        <taxon>Proteales</taxon>
        <taxon>Proteaceae</taxon>
        <taxon>Protea</taxon>
    </lineage>
</organism>
<name>A0A9Q0H6S0_9MAGN</name>